<evidence type="ECO:0000313" key="2">
    <source>
        <dbReference type="Proteomes" id="UP000615455"/>
    </source>
</evidence>
<evidence type="ECO:0000313" key="1">
    <source>
        <dbReference type="EMBL" id="GFZ76777.1"/>
    </source>
</evidence>
<evidence type="ECO:0008006" key="3">
    <source>
        <dbReference type="Google" id="ProtNLM"/>
    </source>
</evidence>
<dbReference type="InterPro" id="IPR019658">
    <property type="entry name" value="DUF2515"/>
</dbReference>
<protein>
    <recommendedName>
        <fullName evidence="3">DUF2515 domain-containing protein</fullName>
    </recommendedName>
</protein>
<dbReference type="Pfam" id="PF10720">
    <property type="entry name" value="DUF2515"/>
    <property type="match status" value="1"/>
</dbReference>
<reference evidence="2" key="1">
    <citation type="journal article" date="2019" name="Int. J. Syst. Evol. Microbiol.">
        <title>The Global Catalogue of Microorganisms (GCM) 10K type strain sequencing project: providing services to taxonomists for standard genome sequencing and annotation.</title>
        <authorList>
            <consortium name="The Broad Institute Genomics Platform"/>
            <consortium name="The Broad Institute Genome Sequencing Center for Infectious Disease"/>
            <person name="Wu L."/>
            <person name="Ma J."/>
        </authorList>
    </citation>
    <scope>NUCLEOTIDE SEQUENCE [LARGE SCALE GENOMIC DNA]</scope>
    <source>
        <strain evidence="2">CGMCC 1.15043</strain>
    </source>
</reference>
<dbReference type="RefSeq" id="WP_189011472.1">
    <property type="nucleotide sequence ID" value="NZ_BMHE01000009.1"/>
</dbReference>
<dbReference type="Proteomes" id="UP000615455">
    <property type="component" value="Unassembled WGS sequence"/>
</dbReference>
<dbReference type="EMBL" id="BMHE01000009">
    <property type="protein sequence ID" value="GFZ76777.1"/>
    <property type="molecule type" value="Genomic_DNA"/>
</dbReference>
<keyword evidence="2" id="KW-1185">Reference proteome</keyword>
<proteinExistence type="predicted"/>
<sequence>MGGTSKQRKWKDTALWAKIKQFPHQLWHFIELHSKEKPSFFQPVPVSKNTAERLASEWTKQLELTQGGVVSRQAVQEERQLLQQIRTITEQKNRNNVTRTEAYWHIYAENPELHWALLAHMVSRNGGWCMTDLQGDMLPRLLPAKLADSLFAFLERANSLIFHDAYPQLLLYQESKKRNKPLFHLLAALGVSSWMLPVWEEFWRSHDAAVLTISLIVNEQNFIEQRIVQNEFYQETVLDQLLFKSQAFLQLNQVAFPFKLLSANKPGNPWHFAGLILEHFAHLSERIEFGKSLYAIMYGVPEVLQGVVRFASSTPHTGSRADYWPEHYSPIAKTSPDTKYQRRLDGSAWKADAVPLYSPPLAQAWPDRLLAPVEPGDWFTDVSKPLSHLTAIPVPVPFDMTNEIFGGLNKLELAICAKELL</sequence>
<comment type="caution">
    <text evidence="1">The sequence shown here is derived from an EMBL/GenBank/DDBJ whole genome shotgun (WGS) entry which is preliminary data.</text>
</comment>
<organism evidence="1 2">
    <name type="scientific">Paenibacillus marchantiophytorum</name>
    <dbReference type="NCBI Taxonomy" id="1619310"/>
    <lineage>
        <taxon>Bacteria</taxon>
        <taxon>Bacillati</taxon>
        <taxon>Bacillota</taxon>
        <taxon>Bacilli</taxon>
        <taxon>Bacillales</taxon>
        <taxon>Paenibacillaceae</taxon>
        <taxon>Paenibacillus</taxon>
    </lineage>
</organism>
<accession>A0ABQ1EL91</accession>
<name>A0ABQ1EL91_9BACL</name>
<gene>
    <name evidence="1" type="ORF">GCM10008018_22800</name>
</gene>